<evidence type="ECO:0000313" key="3">
    <source>
        <dbReference type="EMBL" id="MEA5392143.1"/>
    </source>
</evidence>
<keyword evidence="4" id="KW-1185">Reference proteome</keyword>
<dbReference type="EMBL" id="JAYGHX010000008">
    <property type="protein sequence ID" value="MEA5392143.1"/>
    <property type="molecule type" value="Genomic_DNA"/>
</dbReference>
<feature type="region of interest" description="Disordered" evidence="1">
    <location>
        <begin position="180"/>
        <end position="224"/>
    </location>
</feature>
<keyword evidence="2" id="KW-1133">Transmembrane helix</keyword>
<organism evidence="3 4">
    <name type="scientific">Cyanobium gracile UHCC 0139</name>
    <dbReference type="NCBI Taxonomy" id="3110308"/>
    <lineage>
        <taxon>Bacteria</taxon>
        <taxon>Bacillati</taxon>
        <taxon>Cyanobacteriota</taxon>
        <taxon>Cyanophyceae</taxon>
        <taxon>Synechococcales</taxon>
        <taxon>Prochlorococcaceae</taxon>
        <taxon>Cyanobium</taxon>
    </lineage>
</organism>
<comment type="caution">
    <text evidence="3">The sequence shown here is derived from an EMBL/GenBank/DDBJ whole genome shotgun (WGS) entry which is preliminary data.</text>
</comment>
<evidence type="ECO:0000256" key="1">
    <source>
        <dbReference type="SAM" id="MobiDB-lite"/>
    </source>
</evidence>
<keyword evidence="2" id="KW-0812">Transmembrane</keyword>
<evidence type="ECO:0000313" key="4">
    <source>
        <dbReference type="Proteomes" id="UP001304461"/>
    </source>
</evidence>
<feature type="transmembrane region" description="Helical" evidence="2">
    <location>
        <begin position="158"/>
        <end position="176"/>
    </location>
</feature>
<keyword evidence="2" id="KW-0472">Membrane</keyword>
<gene>
    <name evidence="3" type="ORF">VB738_12830</name>
</gene>
<dbReference type="Proteomes" id="UP001304461">
    <property type="component" value="Unassembled WGS sequence"/>
</dbReference>
<dbReference type="RefSeq" id="WP_323306108.1">
    <property type="nucleotide sequence ID" value="NZ_JAYGHX010000008.1"/>
</dbReference>
<proteinExistence type="predicted"/>
<reference evidence="3 4" key="1">
    <citation type="submission" date="2023-12" db="EMBL/GenBank/DDBJ databases">
        <title>Baltic Sea Cyanobacteria.</title>
        <authorList>
            <person name="Delbaje E."/>
            <person name="Fewer D.P."/>
            <person name="Shishido T.K."/>
        </authorList>
    </citation>
    <scope>NUCLEOTIDE SEQUENCE [LARGE SCALE GENOMIC DNA]</scope>
    <source>
        <strain evidence="3 4">UHCC 0139</strain>
    </source>
</reference>
<feature type="transmembrane region" description="Helical" evidence="2">
    <location>
        <begin position="118"/>
        <end position="146"/>
    </location>
</feature>
<sequence length="276" mass="29830">MNYFQAASSIYGTGGGLAKPSQAKSQLSSAGGRFILRSANGKKLAEYSVTKELLPIIRSKTTENVSGQQTKPEGQLQKASDEQMVITTSTVFTKGESKGGSGNRTLTRDIRGGRFKPAFPFFVIFAVAGLLFPPLLALAALSGMIWLFPHATRKTAKWSFLVLLGLFGIAFIWGTSNRLQPSTKNSSEMDSSSRPEQISDIPPSNSTGRTSNSEAQEPARKKFIGTGPTGYELWAEGNCIYVKGLTTSDLTRLQTDIDGFKSAVKSETGYKCVLFE</sequence>
<accession>A0ABU5RWQ9</accession>
<protein>
    <submittedName>
        <fullName evidence="3">Uncharacterized protein</fullName>
    </submittedName>
</protein>
<feature type="compositionally biased region" description="Polar residues" evidence="1">
    <location>
        <begin position="180"/>
        <end position="215"/>
    </location>
</feature>
<name>A0ABU5RWQ9_9CYAN</name>
<evidence type="ECO:0000256" key="2">
    <source>
        <dbReference type="SAM" id="Phobius"/>
    </source>
</evidence>